<dbReference type="Proteomes" id="UP000054886">
    <property type="component" value="Unassembled WGS sequence"/>
</dbReference>
<keyword evidence="6" id="KW-0460">Magnesium</keyword>
<protein>
    <recommendedName>
        <fullName evidence="3">Isocitrate lyase</fullName>
    </recommendedName>
</protein>
<organism evidence="8 9">
    <name type="scientific">Candida glabrata</name>
    <name type="common">Yeast</name>
    <name type="synonym">Torulopsis glabrata</name>
    <dbReference type="NCBI Taxonomy" id="5478"/>
    <lineage>
        <taxon>Eukaryota</taxon>
        <taxon>Fungi</taxon>
        <taxon>Dikarya</taxon>
        <taxon>Ascomycota</taxon>
        <taxon>Saccharomycotina</taxon>
        <taxon>Saccharomycetes</taxon>
        <taxon>Saccharomycetales</taxon>
        <taxon>Saccharomycetaceae</taxon>
        <taxon>Nakaseomyces</taxon>
    </lineage>
</organism>
<evidence type="ECO:0000256" key="6">
    <source>
        <dbReference type="PIRSR" id="PIRSR001362-3"/>
    </source>
</evidence>
<dbReference type="GO" id="GO:0005759">
    <property type="term" value="C:mitochondrial matrix"/>
    <property type="evidence" value="ECO:0007669"/>
    <property type="project" value="EnsemblFungi"/>
</dbReference>
<dbReference type="InterPro" id="IPR040442">
    <property type="entry name" value="Pyrv_kinase-like_dom_sf"/>
</dbReference>
<evidence type="ECO:0000313" key="8">
    <source>
        <dbReference type="EMBL" id="KTB12783.1"/>
    </source>
</evidence>
<comment type="cofactor">
    <cofactor evidence="6">
        <name>Mg(2+)</name>
        <dbReference type="ChEBI" id="CHEBI:18420"/>
    </cofactor>
    <text evidence="6">Can also use Mn(2+) ion.</text>
</comment>
<evidence type="ECO:0000256" key="4">
    <source>
        <dbReference type="PIRSR" id="PIRSR001362-1"/>
    </source>
</evidence>
<comment type="caution">
    <text evidence="8">The sequence shown here is derived from an EMBL/GenBank/DDBJ whole genome shotgun (WGS) entry which is preliminary data.</text>
</comment>
<dbReference type="VEuPathDB" id="FungiDB:GVI51_L09229"/>
<feature type="binding site" evidence="5">
    <location>
        <begin position="124"/>
        <end position="126"/>
    </location>
    <ligand>
        <name>substrate</name>
    </ligand>
</feature>
<sequence>MLRNYPKNLIGPRTIARTTHTSCYNGGSIKTYVEDQVKAVTEWFGSDRFQNIKRTYTPLDVVKHRGSINPCEVIYPSAFPSRKLFSLVEEHFKDKKPLHTLGVLDPVQMTQLSRCEDLKVAYVSGWACSSTMVGSTNDVSPDFGDYPYNTVPNQVERIMKAQQMHDRKAYLEKFMTDQKSSSNAEFIDYLKPIIADGDMGHGGPTTVMKVAKLFAEKGAAAVHLEDQLVGGKRCGHLSGAVLVPTGAHLSRLISTRFQWDIMGTENLILARTDSCNAKLISSDIDPRDHSFIQGILNPSKTDRWADKLLELERKEVDKSIIAEAEKEWYDQNKLYTYEEMIQIRFTESEYKDYLTRKDKYLQTQGKNFLSVREMKNIATEVNSTKRLEFCWMAPRTKEGYYMFKGGMEPAIRRSLVFAPYSDMIWLETKTPDLEQARSFSKEIHNTYPHVKFVYNLSPSFNWTAHGFNGDKLKSFIWDLAKEGFVLQLVSLAGLHTNAASFWDLAKNFQKDGMKAYVDKVQKIEKQLDCDVLTHQKWSGAEYMDSLLNVVQNGSSSQTMSTSGESFTENQF</sequence>
<evidence type="ECO:0000313" key="7">
    <source>
        <dbReference type="EMBL" id="KTA98041.1"/>
    </source>
</evidence>
<dbReference type="GO" id="GO:0019629">
    <property type="term" value="P:propionate catabolic process, 2-methylcitrate cycle"/>
    <property type="evidence" value="ECO:0007669"/>
    <property type="project" value="EnsemblFungi"/>
</dbReference>
<dbReference type="PANTHER" id="PTHR21631:SF13">
    <property type="entry name" value="MITOCHONDRIAL 2-METHYLISOCITRATE LYASE ICL2"/>
    <property type="match status" value="1"/>
</dbReference>
<dbReference type="VEuPathDB" id="FungiDB:GWK60_L13277"/>
<dbReference type="AlphaFoldDB" id="A0A0W0D4P2"/>
<feature type="binding site" evidence="5">
    <location>
        <begin position="235"/>
        <end position="236"/>
    </location>
    <ligand>
        <name>substrate</name>
    </ligand>
</feature>
<dbReference type="GO" id="GO:0004451">
    <property type="term" value="F:isocitrate lyase activity"/>
    <property type="evidence" value="ECO:0007669"/>
    <property type="project" value="InterPro"/>
</dbReference>
<dbReference type="NCBIfam" id="TIGR01346">
    <property type="entry name" value="isocit_lyase"/>
    <property type="match status" value="1"/>
</dbReference>
<accession>A0A0W0D4P2</accession>
<gene>
    <name evidence="7" type="ORF">AO440_005215</name>
    <name evidence="8" type="ORF">AO440_005790</name>
</gene>
<feature type="binding site" evidence="6">
    <location>
        <position position="196"/>
    </location>
    <ligand>
        <name>Mg(2+)</name>
        <dbReference type="ChEBI" id="CHEBI:18420"/>
    </ligand>
</feature>
<dbReference type="Gene3D" id="3.20.20.60">
    <property type="entry name" value="Phosphoenolpyruvate-binding domains"/>
    <property type="match status" value="1"/>
</dbReference>
<dbReference type="VEuPathDB" id="FungiDB:CAGL0L09273g"/>
<dbReference type="EMBL" id="LLZZ01000154">
    <property type="protein sequence ID" value="KTA98041.1"/>
    <property type="molecule type" value="Genomic_DNA"/>
</dbReference>
<dbReference type="PIRSF" id="PIRSF001362">
    <property type="entry name" value="Isocit_lyase"/>
    <property type="match status" value="1"/>
</dbReference>
<dbReference type="GO" id="GO:0046421">
    <property type="term" value="F:methylisocitrate lyase activity"/>
    <property type="evidence" value="ECO:0007669"/>
    <property type="project" value="EnsemblFungi"/>
</dbReference>
<dbReference type="CDD" id="cd00377">
    <property type="entry name" value="ICL_PEPM"/>
    <property type="match status" value="1"/>
</dbReference>
<dbReference type="PANTHER" id="PTHR21631">
    <property type="entry name" value="ISOCITRATE LYASE/MALATE SYNTHASE"/>
    <property type="match status" value="1"/>
</dbReference>
<dbReference type="SUPFAM" id="SSF51621">
    <property type="entry name" value="Phosphoenolpyruvate/pyruvate domain"/>
    <property type="match status" value="1"/>
</dbReference>
<reference evidence="8 9" key="1">
    <citation type="submission" date="2015-10" db="EMBL/GenBank/DDBJ databases">
        <title>Draft genomes sequences of Candida glabrata isolates 1A, 1B, 2A, 2B, 3A and 3B.</title>
        <authorList>
            <person name="Haavelsrud O.E."/>
            <person name="Gaustad P."/>
        </authorList>
    </citation>
    <scope>NUCLEOTIDE SEQUENCE [LARGE SCALE GENOMIC DNA]</scope>
    <source>
        <strain evidence="8">910700640</strain>
    </source>
</reference>
<evidence type="ECO:0000256" key="5">
    <source>
        <dbReference type="PIRSR" id="PIRSR001362-2"/>
    </source>
</evidence>
<dbReference type="PROSITE" id="PS00161">
    <property type="entry name" value="ISOCITRATE_LYASE"/>
    <property type="match status" value="1"/>
</dbReference>
<dbReference type="InterPro" id="IPR006254">
    <property type="entry name" value="Isocitrate_lyase"/>
</dbReference>
<feature type="binding site" evidence="5">
    <location>
        <position position="490"/>
    </location>
    <ligand>
        <name>substrate</name>
    </ligand>
</feature>
<dbReference type="InterPro" id="IPR039556">
    <property type="entry name" value="ICL/PEPM"/>
</dbReference>
<name>A0A0W0D4P2_CANGB</name>
<dbReference type="Gene3D" id="1.10.10.850">
    <property type="match status" value="1"/>
</dbReference>
<proteinExistence type="inferred from homology"/>
<evidence type="ECO:0000256" key="2">
    <source>
        <dbReference type="ARBA" id="ARBA00023239"/>
    </source>
</evidence>
<dbReference type="GO" id="GO:0046872">
    <property type="term" value="F:metal ion binding"/>
    <property type="evidence" value="ECO:0007669"/>
    <property type="project" value="UniProtKB-KW"/>
</dbReference>
<dbReference type="VEuPathDB" id="FungiDB:B1J91_L09273g"/>
<feature type="binding site" evidence="5">
    <location>
        <position position="271"/>
    </location>
    <ligand>
        <name>substrate</name>
    </ligand>
</feature>
<evidence type="ECO:0000256" key="1">
    <source>
        <dbReference type="ARBA" id="ARBA00005704"/>
    </source>
</evidence>
<feature type="active site" description="Proton acceptor" evidence="4">
    <location>
        <position position="234"/>
    </location>
</feature>
<keyword evidence="2 3" id="KW-0456">Lyase</keyword>
<dbReference type="InterPro" id="IPR015813">
    <property type="entry name" value="Pyrv/PenolPyrv_kinase-like_dom"/>
</dbReference>
<feature type="binding site" evidence="5">
    <location>
        <begin position="455"/>
        <end position="459"/>
    </location>
    <ligand>
        <name>substrate</name>
    </ligand>
</feature>
<comment type="similarity">
    <text evidence="1 3">Belongs to the isocitrate lyase/PEP mutase superfamily. Isocitrate lyase family.</text>
</comment>
<dbReference type="EMBL" id="LLZZ01000015">
    <property type="protein sequence ID" value="KTB12783.1"/>
    <property type="molecule type" value="Genomic_DNA"/>
</dbReference>
<dbReference type="InterPro" id="IPR018523">
    <property type="entry name" value="Isocitrate_lyase_ph_CS"/>
</dbReference>
<evidence type="ECO:0000256" key="3">
    <source>
        <dbReference type="PIRNR" id="PIRNR001362"/>
    </source>
</evidence>
<keyword evidence="6" id="KW-0479">Metal-binding</keyword>
<dbReference type="Pfam" id="PF00463">
    <property type="entry name" value="ICL"/>
    <property type="match status" value="1"/>
</dbReference>
<evidence type="ECO:0000313" key="9">
    <source>
        <dbReference type="Proteomes" id="UP000054886"/>
    </source>
</evidence>